<keyword evidence="2" id="KW-0472">Membrane</keyword>
<evidence type="ECO:0000313" key="5">
    <source>
        <dbReference type="Proteomes" id="UP000663874"/>
    </source>
</evidence>
<proteinExistence type="predicted"/>
<evidence type="ECO:0000259" key="3">
    <source>
        <dbReference type="PROSITE" id="PS50850"/>
    </source>
</evidence>
<accession>A0A820DJW1</accession>
<feature type="domain" description="Major facilitator superfamily (MFS) profile" evidence="3">
    <location>
        <begin position="79"/>
        <end position="147"/>
    </location>
</feature>
<evidence type="ECO:0000256" key="2">
    <source>
        <dbReference type="SAM" id="Phobius"/>
    </source>
</evidence>
<dbReference type="GO" id="GO:0016020">
    <property type="term" value="C:membrane"/>
    <property type="evidence" value="ECO:0007669"/>
    <property type="project" value="UniProtKB-SubCell"/>
</dbReference>
<dbReference type="InterPro" id="IPR036259">
    <property type="entry name" value="MFS_trans_sf"/>
</dbReference>
<dbReference type="PROSITE" id="PS50850">
    <property type="entry name" value="MFS"/>
    <property type="match status" value="1"/>
</dbReference>
<feature type="transmembrane region" description="Helical" evidence="2">
    <location>
        <begin position="77"/>
        <end position="105"/>
    </location>
</feature>
<dbReference type="GO" id="GO:0022857">
    <property type="term" value="F:transmembrane transporter activity"/>
    <property type="evidence" value="ECO:0007669"/>
    <property type="project" value="InterPro"/>
</dbReference>
<feature type="transmembrane region" description="Helical" evidence="2">
    <location>
        <begin position="111"/>
        <end position="139"/>
    </location>
</feature>
<protein>
    <recommendedName>
        <fullName evidence="3">Major facilitator superfamily (MFS) profile domain-containing protein</fullName>
    </recommendedName>
</protein>
<dbReference type="InterPro" id="IPR020846">
    <property type="entry name" value="MFS_dom"/>
</dbReference>
<evidence type="ECO:0000313" key="4">
    <source>
        <dbReference type="EMBL" id="CAF4233360.1"/>
    </source>
</evidence>
<keyword evidence="2" id="KW-1133">Transmembrane helix</keyword>
<organism evidence="4 5">
    <name type="scientific">Rotaria sordida</name>
    <dbReference type="NCBI Taxonomy" id="392033"/>
    <lineage>
        <taxon>Eukaryota</taxon>
        <taxon>Metazoa</taxon>
        <taxon>Spiralia</taxon>
        <taxon>Gnathifera</taxon>
        <taxon>Rotifera</taxon>
        <taxon>Eurotatoria</taxon>
        <taxon>Bdelloidea</taxon>
        <taxon>Philodinida</taxon>
        <taxon>Philodinidae</taxon>
        <taxon>Rotaria</taxon>
    </lineage>
</organism>
<comment type="subcellular location">
    <subcellularLocation>
        <location evidence="1">Membrane</location>
        <topology evidence="1">Multi-pass membrane protein</topology>
    </subcellularLocation>
</comment>
<name>A0A820DJW1_9BILA</name>
<comment type="caution">
    <text evidence="4">The sequence shown here is derived from an EMBL/GenBank/DDBJ whole genome shotgun (WGS) entry which is preliminary data.</text>
</comment>
<keyword evidence="2" id="KW-0812">Transmembrane</keyword>
<evidence type="ECO:0000256" key="1">
    <source>
        <dbReference type="ARBA" id="ARBA00004141"/>
    </source>
</evidence>
<gene>
    <name evidence="4" type="ORF">FNK824_LOCUS37816</name>
</gene>
<dbReference type="AlphaFoldDB" id="A0A820DJW1"/>
<sequence>MTTDHINYQQQIAQSINEEKDHELLETIDNAPKQQISSNSIGINQNSILKNDEYQKSNQISDNHMNILTPIERRERILTLIIIGIIAFLTGIDYAIILPTAWGYINTFMRYHYGGFVMGILLSVFALSGAIAGIILGYLNDIGISLK</sequence>
<dbReference type="SUPFAM" id="SSF103473">
    <property type="entry name" value="MFS general substrate transporter"/>
    <property type="match status" value="1"/>
</dbReference>
<feature type="non-terminal residue" evidence="4">
    <location>
        <position position="1"/>
    </location>
</feature>
<reference evidence="4" key="1">
    <citation type="submission" date="2021-02" db="EMBL/GenBank/DDBJ databases">
        <authorList>
            <person name="Nowell W R."/>
        </authorList>
    </citation>
    <scope>NUCLEOTIDE SEQUENCE</scope>
</reference>
<dbReference type="EMBL" id="CAJOBE010020034">
    <property type="protein sequence ID" value="CAF4233360.1"/>
    <property type="molecule type" value="Genomic_DNA"/>
</dbReference>
<dbReference type="Proteomes" id="UP000663874">
    <property type="component" value="Unassembled WGS sequence"/>
</dbReference>